<dbReference type="GO" id="GO:0016628">
    <property type="term" value="F:oxidoreductase activity, acting on the CH-CH group of donors, NAD or NADP as acceptor"/>
    <property type="evidence" value="ECO:0007669"/>
    <property type="project" value="InterPro"/>
</dbReference>
<dbReference type="InterPro" id="IPR054715">
    <property type="entry name" value="GGR_cat"/>
</dbReference>
<dbReference type="InterPro" id="IPR050407">
    <property type="entry name" value="Geranylgeranyl_reductase"/>
</dbReference>
<dbReference type="EMBL" id="KF900340">
    <property type="protein sequence ID" value="AIE91507.1"/>
    <property type="molecule type" value="Genomic_DNA"/>
</dbReference>
<dbReference type="InterPro" id="IPR036188">
    <property type="entry name" value="FAD/NAD-bd_sf"/>
</dbReference>
<dbReference type="AlphaFoldDB" id="A0A075FP82"/>
<dbReference type="Pfam" id="PF13450">
    <property type="entry name" value="NAD_binding_8"/>
    <property type="match status" value="1"/>
</dbReference>
<dbReference type="PANTHER" id="PTHR42685:SF22">
    <property type="entry name" value="CONDITIONED MEDIUM FACTOR RECEPTOR 1"/>
    <property type="match status" value="1"/>
</dbReference>
<name>A0A075FP82_9EURY</name>
<dbReference type="Gene3D" id="3.50.50.60">
    <property type="entry name" value="FAD/NAD(P)-binding domain"/>
    <property type="match status" value="1"/>
</dbReference>
<dbReference type="Pfam" id="PF22578">
    <property type="entry name" value="GGR_cat"/>
    <property type="match status" value="1"/>
</dbReference>
<accession>A0A075FP82</accession>
<reference evidence="2" key="1">
    <citation type="journal article" date="2014" name="Genome Biol. Evol.">
        <title>Pangenome evidence for extensive interdomain horizontal transfer affecting lineage core and shell genes in uncultured planktonic thaumarchaeota and euryarchaeota.</title>
        <authorList>
            <person name="Deschamps P."/>
            <person name="Zivanovic Y."/>
            <person name="Moreira D."/>
            <person name="Rodriguez-Valera F."/>
            <person name="Lopez-Garcia P."/>
        </authorList>
    </citation>
    <scope>NUCLEOTIDE SEQUENCE</scope>
</reference>
<organism evidence="2">
    <name type="scientific">uncultured marine group II/III euryarchaeote AD1000_12_B08</name>
    <dbReference type="NCBI Taxonomy" id="1457724"/>
    <lineage>
        <taxon>Archaea</taxon>
        <taxon>Methanobacteriati</taxon>
        <taxon>Methanobacteriota</taxon>
        <taxon>environmental samples</taxon>
    </lineage>
</organism>
<evidence type="ECO:0000259" key="1">
    <source>
        <dbReference type="Pfam" id="PF22578"/>
    </source>
</evidence>
<sequence length="377" mass="41382">MSKGSEPEHREVLVVGSGPGGSTAANRLAELGMDVLVIERRQTVGNPAQCGECVPAWGEMSDAFPAIKKDPWLEEYWDFPDHVLGQYLEWMRVYTPSMKEYGFELDCYGAHRLQFDGHLADRAVLMGAEIRTATELRKVQNQRKLNREVYRTNNGSFTADYVIDASGALAHVGRLRGSEDRPDGQLPTIYCQVTGHDSDSFDIFMGSVAPGGYAWIIPKGDIANVGIGVRYNHLDVPLKQRLDKFCDGLGLTIHSYGGGWIPLGGMVKSAVNDNVLSVGDAAGLVMPSNGGGIGQAIISGKYAAEAIYDNKIGGSSLSDYDNILKKTMAKQLRISRRSKNLFWTFCRNDFSTEVAMRLLGTNGLRRAVDCRRPLIII</sequence>
<dbReference type="SUPFAM" id="SSF51905">
    <property type="entry name" value="FAD/NAD(P)-binding domain"/>
    <property type="match status" value="1"/>
</dbReference>
<dbReference type="PRINTS" id="PR00420">
    <property type="entry name" value="RNGMNOXGNASE"/>
</dbReference>
<feature type="domain" description="Digeranylgeranylglycerophospholipid reductase catalytic" evidence="1">
    <location>
        <begin position="194"/>
        <end position="246"/>
    </location>
</feature>
<dbReference type="PANTHER" id="PTHR42685">
    <property type="entry name" value="GERANYLGERANYL DIPHOSPHATE REDUCTASE"/>
    <property type="match status" value="1"/>
</dbReference>
<proteinExistence type="predicted"/>
<protein>
    <submittedName>
        <fullName evidence="2">Geranylgeranyl reductase</fullName>
    </submittedName>
</protein>
<dbReference type="InterPro" id="IPR011777">
    <property type="entry name" value="Geranylgeranyl_Rdtase_fam"/>
</dbReference>
<dbReference type="NCBIfam" id="TIGR02032">
    <property type="entry name" value="GG-red-SF"/>
    <property type="match status" value="1"/>
</dbReference>
<evidence type="ECO:0000313" key="2">
    <source>
        <dbReference type="EMBL" id="AIE91507.1"/>
    </source>
</evidence>